<dbReference type="Proteomes" id="UP000239290">
    <property type="component" value="Unassembled WGS sequence"/>
</dbReference>
<dbReference type="InterPro" id="IPR021226">
    <property type="entry name" value="Phage_gene29"/>
</dbReference>
<protein>
    <submittedName>
        <fullName evidence="1">Uncharacterized protein</fullName>
    </submittedName>
</protein>
<dbReference type="RefSeq" id="WP_105415326.1">
    <property type="nucleotide sequence ID" value="NZ_PUIO01000015.1"/>
</dbReference>
<comment type="caution">
    <text evidence="1">The sequence shown here is derived from an EMBL/GenBank/DDBJ whole genome shotgun (WGS) entry which is preliminary data.</text>
</comment>
<dbReference type="Pfam" id="PF10910">
    <property type="entry name" value="Phage_gene29"/>
    <property type="match status" value="1"/>
</dbReference>
<sequence>MSNFGEFEPDDPRSLEFLLDAMPPHQDGMQMIPIPPKARPAWARKLHAAGVRIHPELMELFPIPGEQPGMGWMNPNQWVTREEYEKTQTVVVPAEPVTNQDKALALLQSINPAFAEHLSKLSPEEAAKVLAEQEEQIPALLDSVSKVRKLMEQTNDGS</sequence>
<accession>A0A2S8JAZ9</accession>
<evidence type="ECO:0000313" key="1">
    <source>
        <dbReference type="EMBL" id="PQP24170.1"/>
    </source>
</evidence>
<proteinExistence type="predicted"/>
<name>A0A2S8JAZ9_RHOOP</name>
<reference evidence="2" key="1">
    <citation type="submission" date="2018-02" db="EMBL/GenBank/DDBJ databases">
        <title>Draft genome sequencing of Rhodococcus opacus KU647198.</title>
        <authorList>
            <person name="Zheng B.-X."/>
        </authorList>
    </citation>
    <scope>NUCLEOTIDE SEQUENCE [LARGE SCALE GENOMIC DNA]</scope>
    <source>
        <strain evidence="2">04-OD7</strain>
    </source>
</reference>
<dbReference type="EMBL" id="PUIO01000015">
    <property type="protein sequence ID" value="PQP24170.1"/>
    <property type="molecule type" value="Genomic_DNA"/>
</dbReference>
<dbReference type="AlphaFoldDB" id="A0A2S8JAZ9"/>
<gene>
    <name evidence="1" type="ORF">C5613_14920</name>
</gene>
<organism evidence="1 2">
    <name type="scientific">Rhodococcus opacus</name>
    <name type="common">Nocardia opaca</name>
    <dbReference type="NCBI Taxonomy" id="37919"/>
    <lineage>
        <taxon>Bacteria</taxon>
        <taxon>Bacillati</taxon>
        <taxon>Actinomycetota</taxon>
        <taxon>Actinomycetes</taxon>
        <taxon>Mycobacteriales</taxon>
        <taxon>Nocardiaceae</taxon>
        <taxon>Rhodococcus</taxon>
    </lineage>
</organism>
<evidence type="ECO:0000313" key="2">
    <source>
        <dbReference type="Proteomes" id="UP000239290"/>
    </source>
</evidence>